<protein>
    <submittedName>
        <fullName evidence="1">Glycerol-3-phosphate responsive antiterminator</fullName>
    </submittedName>
</protein>
<proteinExistence type="predicted"/>
<gene>
    <name evidence="1" type="primary">ygcP</name>
    <name evidence="1" type="ORF">ERS852473_00457</name>
</gene>
<comment type="caution">
    <text evidence="1">The sequence shown here is derived from an EMBL/GenBank/DDBJ whole genome shotgun (WGS) entry which is preliminary data.</text>
</comment>
<dbReference type="InterPro" id="IPR006699">
    <property type="entry name" value="GlpP"/>
</dbReference>
<evidence type="ECO:0000313" key="1">
    <source>
        <dbReference type="EMBL" id="CUN53377.1"/>
    </source>
</evidence>
<dbReference type="Gene3D" id="3.20.20.70">
    <property type="entry name" value="Aldolase class I"/>
    <property type="match status" value="1"/>
</dbReference>
<reference evidence="1 2" key="1">
    <citation type="submission" date="2015-09" db="EMBL/GenBank/DDBJ databases">
        <authorList>
            <consortium name="Pathogen Informatics"/>
            <person name="Wu L."/>
            <person name="Ma J."/>
        </authorList>
    </citation>
    <scope>NUCLEOTIDE SEQUENCE [LARGE SCALE GENOMIC DNA]</scope>
    <source>
        <strain evidence="1 2">2789STDY5834858</strain>
    </source>
</reference>
<dbReference type="PIRSF" id="PIRSF016897">
    <property type="entry name" value="GlpP"/>
    <property type="match status" value="1"/>
</dbReference>
<dbReference type="RefSeq" id="WP_055257336.1">
    <property type="nucleotide sequence ID" value="NZ_BCMV01000024.1"/>
</dbReference>
<dbReference type="EMBL" id="CYZR01000001">
    <property type="protein sequence ID" value="CUN53377.1"/>
    <property type="molecule type" value="Genomic_DNA"/>
</dbReference>
<dbReference type="InterPro" id="IPR013785">
    <property type="entry name" value="Aldolase_TIM"/>
</dbReference>
<accession>A0ABP2ARV2</accession>
<sequence>MVELKNILEENPIVAAVKNVEQLDKALKTDVNVIFVLFGDILNLNEISDKIYKSNKVGIIHIDLVEGLTNKEVSLRYLKKNTKFKGIISTKSQTIKAAKKLGFYAIQRAFILDSLSLANTKTHLVDECDAIEMLPGLLFKVIKDLSKTLNKPLIVGGLISDKEDVMEALKSGATCISATKEELWSI</sequence>
<evidence type="ECO:0000313" key="2">
    <source>
        <dbReference type="Proteomes" id="UP000095488"/>
    </source>
</evidence>
<organism evidence="1 2">
    <name type="scientific">Sarcina ventriculi</name>
    <name type="common">Clostridium ventriculi</name>
    <dbReference type="NCBI Taxonomy" id="1267"/>
    <lineage>
        <taxon>Bacteria</taxon>
        <taxon>Bacillati</taxon>
        <taxon>Bacillota</taxon>
        <taxon>Clostridia</taxon>
        <taxon>Eubacteriales</taxon>
        <taxon>Clostridiaceae</taxon>
        <taxon>Sarcina</taxon>
    </lineage>
</organism>
<name>A0ABP2ARV2_SARVE</name>
<dbReference type="PANTHER" id="PTHR35787:SF1">
    <property type="entry name" value="GLYCEROL UPTAKE OPERON ANTITERMINATOR REGULATORY PROTEIN"/>
    <property type="match status" value="1"/>
</dbReference>
<dbReference type="SUPFAM" id="SSF110391">
    <property type="entry name" value="GlpP-like"/>
    <property type="match status" value="1"/>
</dbReference>
<dbReference type="PANTHER" id="PTHR35787">
    <property type="entry name" value="GLYCEROL UPTAKE OPERON ANTITERMINATOR REGULATORY PROTEIN"/>
    <property type="match status" value="1"/>
</dbReference>
<dbReference type="Pfam" id="PF04309">
    <property type="entry name" value="G3P_antiterm"/>
    <property type="match status" value="1"/>
</dbReference>
<dbReference type="Proteomes" id="UP000095488">
    <property type="component" value="Unassembled WGS sequence"/>
</dbReference>
<keyword evidence="2" id="KW-1185">Reference proteome</keyword>